<dbReference type="EMBL" id="CP001742">
    <property type="protein sequence ID" value="ADL19532.1"/>
    <property type="molecule type" value="Genomic_DNA"/>
</dbReference>
<dbReference type="OrthoDB" id="65887at2157"/>
<evidence type="ECO:0000313" key="6">
    <source>
        <dbReference type="EMBL" id="ADL19532.1"/>
    </source>
</evidence>
<dbReference type="GO" id="GO:0005840">
    <property type="term" value="C:ribosome"/>
    <property type="evidence" value="ECO:0007669"/>
    <property type="project" value="UniProtKB-KW"/>
</dbReference>
<accession>D9Q2J4</accession>
<protein>
    <recommendedName>
        <fullName evidence="4 5">Large ribosomal subunit protein eL39</fullName>
    </recommendedName>
</protein>
<dbReference type="AlphaFoldDB" id="D9Q2J4"/>
<evidence type="ECO:0000256" key="4">
    <source>
        <dbReference type="ARBA" id="ARBA00035234"/>
    </source>
</evidence>
<dbReference type="GO" id="GO:0006412">
    <property type="term" value="P:translation"/>
    <property type="evidence" value="ECO:0007669"/>
    <property type="project" value="UniProtKB-UniRule"/>
</dbReference>
<dbReference type="RefSeq" id="WP_013267044.1">
    <property type="nucleotide sequence ID" value="NC_014374.1"/>
</dbReference>
<dbReference type="InParanoid" id="D9Q2J4"/>
<sequence>MSRHKPLARKLRLAKAFKSNQPVPAWVIVKTLRKFTLNPRRRHWRVSKLKV</sequence>
<dbReference type="InterPro" id="IPR000077">
    <property type="entry name" value="Ribosomal_eL39"/>
</dbReference>
<keyword evidence="2 5" id="KW-0689">Ribosomal protein</keyword>
<name>D9Q2J4_ACIS3</name>
<dbReference type="eggNOG" id="arCOG04177">
    <property type="taxonomic scope" value="Archaea"/>
</dbReference>
<keyword evidence="3 5" id="KW-0687">Ribonucleoprotein</keyword>
<evidence type="ECO:0000313" key="7">
    <source>
        <dbReference type="Proteomes" id="UP000000346"/>
    </source>
</evidence>
<dbReference type="GeneID" id="32159982"/>
<dbReference type="NCBIfam" id="NF002316">
    <property type="entry name" value="PRK01242.1"/>
    <property type="match status" value="1"/>
</dbReference>
<comment type="similarity">
    <text evidence="1 5">Belongs to the eukaryotic ribosomal protein eL39 family.</text>
</comment>
<dbReference type="SUPFAM" id="SSF48662">
    <property type="entry name" value="Ribosomal protein L39e"/>
    <property type="match status" value="1"/>
</dbReference>
<dbReference type="HAMAP" id="MF_00629">
    <property type="entry name" value="Ribosomal_eL39"/>
    <property type="match status" value="1"/>
</dbReference>
<dbReference type="GO" id="GO:0003735">
    <property type="term" value="F:structural constituent of ribosome"/>
    <property type="evidence" value="ECO:0007669"/>
    <property type="project" value="InterPro"/>
</dbReference>
<proteinExistence type="inferred from homology"/>
<evidence type="ECO:0000256" key="3">
    <source>
        <dbReference type="ARBA" id="ARBA00023274"/>
    </source>
</evidence>
<reference evidence="6 7" key="1">
    <citation type="journal article" date="2010" name="Appl. Environ. Microbiol.">
        <title>The genome sequence of the crenarchaeon Acidilobus saccharovorans supports a new order, Acidilobales, and suggests an important ecological role in terrestrial acidic hot springs.</title>
        <authorList>
            <person name="Mardanov A.V."/>
            <person name="Svetlitchnyi V.A."/>
            <person name="Beletsky A.V."/>
            <person name="Prokofeva M.I."/>
            <person name="Bonch-Osmolovskaya E.A."/>
            <person name="Ravin N.V."/>
            <person name="Skryabin K.G."/>
        </authorList>
    </citation>
    <scope>NUCLEOTIDE SEQUENCE [LARGE SCALE GENOMIC DNA]</scope>
    <source>
        <strain evidence="7">DSM 16705 / JCM 18335 / VKM B-2471 / 345-15</strain>
    </source>
</reference>
<dbReference type="GO" id="GO:1990904">
    <property type="term" value="C:ribonucleoprotein complex"/>
    <property type="evidence" value="ECO:0007669"/>
    <property type="project" value="UniProtKB-KW"/>
</dbReference>
<evidence type="ECO:0000256" key="5">
    <source>
        <dbReference type="HAMAP-Rule" id="MF_00629"/>
    </source>
</evidence>
<organism evidence="6 7">
    <name type="scientific">Acidilobus saccharovorans (strain DSM 16705 / JCM 18335 / VKM B-2471 / 345-15)</name>
    <dbReference type="NCBI Taxonomy" id="666510"/>
    <lineage>
        <taxon>Archaea</taxon>
        <taxon>Thermoproteota</taxon>
        <taxon>Thermoprotei</taxon>
        <taxon>Acidilobales</taxon>
        <taxon>Acidilobaceae</taxon>
        <taxon>Acidilobus</taxon>
    </lineage>
</organism>
<dbReference type="FunFam" id="1.10.1620.10:FF:000001">
    <property type="entry name" value="60S ribosomal protein-like L39"/>
    <property type="match status" value="1"/>
</dbReference>
<keyword evidence="7" id="KW-1185">Reference proteome</keyword>
<dbReference type="Gene3D" id="1.10.1620.10">
    <property type="entry name" value="Ribosomal protein L39e"/>
    <property type="match status" value="1"/>
</dbReference>
<dbReference type="FunCoup" id="D9Q2J4">
    <property type="interactions" value="102"/>
</dbReference>
<dbReference type="STRING" id="666510.ASAC_1127"/>
<gene>
    <name evidence="5" type="primary">rpl39e</name>
    <name evidence="6" type="ordered locus">ASAC_1127</name>
</gene>
<dbReference type="HOGENOM" id="CLU_181948_4_0_2"/>
<dbReference type="Proteomes" id="UP000000346">
    <property type="component" value="Chromosome"/>
</dbReference>
<dbReference type="KEGG" id="asc:ASAC_1127"/>
<dbReference type="Pfam" id="PF00832">
    <property type="entry name" value="Ribosomal_L39"/>
    <property type="match status" value="1"/>
</dbReference>
<evidence type="ECO:0000256" key="1">
    <source>
        <dbReference type="ARBA" id="ARBA00009339"/>
    </source>
</evidence>
<evidence type="ECO:0000256" key="2">
    <source>
        <dbReference type="ARBA" id="ARBA00022980"/>
    </source>
</evidence>
<dbReference type="InterPro" id="IPR023626">
    <property type="entry name" value="Ribosomal_eL39_dom_sf"/>
</dbReference>